<accession>A0ABV2Q0K5</accession>
<comment type="caution">
    <text evidence="2">The sequence shown here is derived from an EMBL/GenBank/DDBJ whole genome shotgun (WGS) entry which is preliminary data.</text>
</comment>
<feature type="transmembrane region" description="Helical" evidence="1">
    <location>
        <begin position="12"/>
        <end position="28"/>
    </location>
</feature>
<evidence type="ECO:0000256" key="1">
    <source>
        <dbReference type="SAM" id="Phobius"/>
    </source>
</evidence>
<dbReference type="RefSeq" id="WP_354552447.1">
    <property type="nucleotide sequence ID" value="NZ_JBEPSD010000003.1"/>
</dbReference>
<feature type="transmembrane region" description="Helical" evidence="1">
    <location>
        <begin position="40"/>
        <end position="64"/>
    </location>
</feature>
<organism evidence="2 3">
    <name type="scientific">Rhodanobacter soli</name>
    <dbReference type="NCBI Taxonomy" id="590609"/>
    <lineage>
        <taxon>Bacteria</taxon>
        <taxon>Pseudomonadati</taxon>
        <taxon>Pseudomonadota</taxon>
        <taxon>Gammaproteobacteria</taxon>
        <taxon>Lysobacterales</taxon>
        <taxon>Rhodanobacteraceae</taxon>
        <taxon>Rhodanobacter</taxon>
    </lineage>
</organism>
<sequence length="67" mass="7537">MNDFLWSSGHLGWGFFALAVFTGLWWLLSDLCWRLQSIRIGRLMVALITGWAIGVGLVLLGFLIGNR</sequence>
<evidence type="ECO:0000313" key="3">
    <source>
        <dbReference type="Proteomes" id="UP001549251"/>
    </source>
</evidence>
<keyword evidence="1" id="KW-0472">Membrane</keyword>
<proteinExistence type="predicted"/>
<reference evidence="2 3" key="1">
    <citation type="submission" date="2024-06" db="EMBL/GenBank/DDBJ databases">
        <title>Sorghum-associated microbial communities from plants grown in Nebraska, USA.</title>
        <authorList>
            <person name="Schachtman D."/>
        </authorList>
    </citation>
    <scope>NUCLEOTIDE SEQUENCE [LARGE SCALE GENOMIC DNA]</scope>
    <source>
        <strain evidence="2 3">1757</strain>
    </source>
</reference>
<dbReference type="Proteomes" id="UP001549251">
    <property type="component" value="Unassembled WGS sequence"/>
</dbReference>
<name>A0ABV2Q0K5_9GAMM</name>
<evidence type="ECO:0000313" key="2">
    <source>
        <dbReference type="EMBL" id="MET4570834.1"/>
    </source>
</evidence>
<keyword evidence="1" id="KW-0812">Transmembrane</keyword>
<protein>
    <recommendedName>
        <fullName evidence="4">DUF2788 domain-containing protein</fullName>
    </recommendedName>
</protein>
<keyword evidence="3" id="KW-1185">Reference proteome</keyword>
<dbReference type="EMBL" id="JBEPSD010000003">
    <property type="protein sequence ID" value="MET4570834.1"/>
    <property type="molecule type" value="Genomic_DNA"/>
</dbReference>
<gene>
    <name evidence="2" type="ORF">ABIE04_003213</name>
</gene>
<evidence type="ECO:0008006" key="4">
    <source>
        <dbReference type="Google" id="ProtNLM"/>
    </source>
</evidence>
<keyword evidence="1" id="KW-1133">Transmembrane helix</keyword>